<keyword evidence="4" id="KW-0812">Transmembrane</keyword>
<dbReference type="InterPro" id="IPR001611">
    <property type="entry name" value="Leu-rich_rpt"/>
</dbReference>
<dbReference type="SMART" id="SM00369">
    <property type="entry name" value="LRR_TYP"/>
    <property type="match status" value="6"/>
</dbReference>
<comment type="caution">
    <text evidence="6">The sequence shown here is derived from an EMBL/GenBank/DDBJ whole genome shotgun (WGS) entry which is preliminary data.</text>
</comment>
<evidence type="ECO:0000256" key="4">
    <source>
        <dbReference type="SAM" id="Phobius"/>
    </source>
</evidence>
<dbReference type="InterPro" id="IPR032675">
    <property type="entry name" value="LRR_dom_sf"/>
</dbReference>
<sequence length="404" mass="45844">MARDTTVVCLWLCLMMHLVNSECIDEGTSRNCSFLELSVIPDIIDDTVSALDMSYNKISMVGLMDFSDKPALTSFNLSHNLISTIHSSAFQKLSQLVVLDLSNNLLKGEDLHANVFDELKQLKVLSLEGNPLKIIRQGTFDFFYLASIENLDLSHCDIHNLEDRAIDLPRLKHLDLSWNRLQSLNPEALRMMGDLETLDLSHNDISQISVLPFLPVLNTLILDNNGIRNVDIREAVFKSADDVRVISLRNNEIRTFEQDQLPWDLEVISQIDLTNNPIECDCKFKWIINDENVEKKNITIICMYPENLRGVNLMKMSENELICRPPISKILIITSASVAAVASITVTVFCIMALRRKRIRTKTCKDGGGDYTAIYSRGDTDETHRVNISDKKILLKDRGKEFDV</sequence>
<keyword evidence="1" id="KW-0433">Leucine-rich repeat</keyword>
<dbReference type="SMART" id="SM00365">
    <property type="entry name" value="LRR_SD22"/>
    <property type="match status" value="4"/>
</dbReference>
<evidence type="ECO:0000256" key="2">
    <source>
        <dbReference type="ARBA" id="ARBA00022729"/>
    </source>
</evidence>
<dbReference type="Proteomes" id="UP001634394">
    <property type="component" value="Unassembled WGS sequence"/>
</dbReference>
<feature type="chain" id="PRO_5044850536" evidence="5">
    <location>
        <begin position="22"/>
        <end position="404"/>
    </location>
</feature>
<keyword evidence="4" id="KW-1133">Transmembrane helix</keyword>
<keyword evidence="4" id="KW-0472">Membrane</keyword>
<reference evidence="6 7" key="1">
    <citation type="submission" date="2024-11" db="EMBL/GenBank/DDBJ databases">
        <title>Chromosome-level genome assembly of the freshwater bivalve Anodonta woodiana.</title>
        <authorList>
            <person name="Chen X."/>
        </authorList>
    </citation>
    <scope>NUCLEOTIDE SEQUENCE [LARGE SCALE GENOMIC DNA]</scope>
    <source>
        <strain evidence="6">MN2024</strain>
        <tissue evidence="6">Gills</tissue>
    </source>
</reference>
<dbReference type="AlphaFoldDB" id="A0ABD3XM94"/>
<name>A0ABD3XM94_SINWO</name>
<evidence type="ECO:0000256" key="1">
    <source>
        <dbReference type="ARBA" id="ARBA00022614"/>
    </source>
</evidence>
<evidence type="ECO:0000256" key="5">
    <source>
        <dbReference type="SAM" id="SignalP"/>
    </source>
</evidence>
<protein>
    <submittedName>
        <fullName evidence="6">Uncharacterized protein</fullName>
    </submittedName>
</protein>
<evidence type="ECO:0000313" key="6">
    <source>
        <dbReference type="EMBL" id="KAL3887309.1"/>
    </source>
</evidence>
<keyword evidence="3" id="KW-0677">Repeat</keyword>
<dbReference type="PANTHER" id="PTHR24373:SF387">
    <property type="entry name" value="LEUCINE-RICH REPEATS AND IMMUNOGLOBULIN-LIKE DOMAINS PROTEIN SMA-10"/>
    <property type="match status" value="1"/>
</dbReference>
<evidence type="ECO:0000256" key="3">
    <source>
        <dbReference type="ARBA" id="ARBA00022737"/>
    </source>
</evidence>
<dbReference type="PANTHER" id="PTHR24373">
    <property type="entry name" value="SLIT RELATED LEUCINE-RICH REPEAT NEURONAL PROTEIN"/>
    <property type="match status" value="1"/>
</dbReference>
<feature type="transmembrane region" description="Helical" evidence="4">
    <location>
        <begin position="330"/>
        <end position="354"/>
    </location>
</feature>
<dbReference type="SUPFAM" id="SSF52058">
    <property type="entry name" value="L domain-like"/>
    <property type="match status" value="1"/>
</dbReference>
<proteinExistence type="predicted"/>
<gene>
    <name evidence="6" type="ORF">ACJMK2_027251</name>
</gene>
<dbReference type="InterPro" id="IPR050328">
    <property type="entry name" value="Dev_Immune_Receptor"/>
</dbReference>
<accession>A0ABD3XM94</accession>
<dbReference type="EMBL" id="JBJQND010000002">
    <property type="protein sequence ID" value="KAL3887309.1"/>
    <property type="molecule type" value="Genomic_DNA"/>
</dbReference>
<dbReference type="Pfam" id="PF13855">
    <property type="entry name" value="LRR_8"/>
    <property type="match status" value="3"/>
</dbReference>
<dbReference type="Gene3D" id="3.80.10.10">
    <property type="entry name" value="Ribonuclease Inhibitor"/>
    <property type="match status" value="2"/>
</dbReference>
<feature type="signal peptide" evidence="5">
    <location>
        <begin position="1"/>
        <end position="21"/>
    </location>
</feature>
<keyword evidence="7" id="KW-1185">Reference proteome</keyword>
<organism evidence="6 7">
    <name type="scientific">Sinanodonta woodiana</name>
    <name type="common">Chinese pond mussel</name>
    <name type="synonym">Anodonta woodiana</name>
    <dbReference type="NCBI Taxonomy" id="1069815"/>
    <lineage>
        <taxon>Eukaryota</taxon>
        <taxon>Metazoa</taxon>
        <taxon>Spiralia</taxon>
        <taxon>Lophotrochozoa</taxon>
        <taxon>Mollusca</taxon>
        <taxon>Bivalvia</taxon>
        <taxon>Autobranchia</taxon>
        <taxon>Heteroconchia</taxon>
        <taxon>Palaeoheterodonta</taxon>
        <taxon>Unionida</taxon>
        <taxon>Unionoidea</taxon>
        <taxon>Unionidae</taxon>
        <taxon>Unioninae</taxon>
        <taxon>Sinanodonta</taxon>
    </lineage>
</organism>
<dbReference type="InterPro" id="IPR003591">
    <property type="entry name" value="Leu-rich_rpt_typical-subtyp"/>
</dbReference>
<dbReference type="PROSITE" id="PS51450">
    <property type="entry name" value="LRR"/>
    <property type="match status" value="3"/>
</dbReference>
<evidence type="ECO:0000313" key="7">
    <source>
        <dbReference type="Proteomes" id="UP001634394"/>
    </source>
</evidence>
<dbReference type="PRINTS" id="PR00019">
    <property type="entry name" value="LEURICHRPT"/>
</dbReference>
<keyword evidence="2 5" id="KW-0732">Signal</keyword>